<dbReference type="AlphaFoldDB" id="A0AAW9R635"/>
<dbReference type="SUPFAM" id="SSF53383">
    <property type="entry name" value="PLP-dependent transferases"/>
    <property type="match status" value="1"/>
</dbReference>
<evidence type="ECO:0000313" key="2">
    <source>
        <dbReference type="EMBL" id="MEJ8566095.1"/>
    </source>
</evidence>
<dbReference type="EMBL" id="JAZHOG010000001">
    <property type="protein sequence ID" value="MEJ8566095.1"/>
    <property type="molecule type" value="Genomic_DNA"/>
</dbReference>
<dbReference type="Gene3D" id="3.90.1150.10">
    <property type="entry name" value="Aspartate Aminotransferase, domain 1"/>
    <property type="match status" value="1"/>
</dbReference>
<dbReference type="RefSeq" id="WP_354693419.1">
    <property type="nucleotide sequence ID" value="NZ_JAZHOG010000001.1"/>
</dbReference>
<comment type="caution">
    <text evidence="2">The sequence shown here is derived from an EMBL/GenBank/DDBJ whole genome shotgun (WGS) entry which is preliminary data.</text>
</comment>
<dbReference type="GO" id="GO:0008483">
    <property type="term" value="F:transaminase activity"/>
    <property type="evidence" value="ECO:0007669"/>
    <property type="project" value="UniProtKB-KW"/>
</dbReference>
<keyword evidence="3" id="KW-1185">Reference proteome</keyword>
<keyword evidence="2" id="KW-0032">Aminotransferase</keyword>
<dbReference type="CDD" id="cd00609">
    <property type="entry name" value="AAT_like"/>
    <property type="match status" value="1"/>
</dbReference>
<keyword evidence="2" id="KW-0808">Transferase</keyword>
<protein>
    <submittedName>
        <fullName evidence="2">Aminotransferase class I/II-fold pyridoxal phosphate-dependent enzyme</fullName>
    </submittedName>
</protein>
<feature type="domain" description="Aminotransferase class I/classII large" evidence="1">
    <location>
        <begin position="52"/>
        <end position="365"/>
    </location>
</feature>
<dbReference type="InterPro" id="IPR015421">
    <property type="entry name" value="PyrdxlP-dep_Trfase_major"/>
</dbReference>
<gene>
    <name evidence="2" type="ORF">V3330_00550</name>
</gene>
<evidence type="ECO:0000313" key="3">
    <source>
        <dbReference type="Proteomes" id="UP001359886"/>
    </source>
</evidence>
<dbReference type="PANTHER" id="PTHR43510">
    <property type="entry name" value="AMINOTRANSFERASE FUNCTION, HYPOTHETICAL (EUROFUNG)"/>
    <property type="match status" value="1"/>
</dbReference>
<dbReference type="PANTHER" id="PTHR43510:SF1">
    <property type="entry name" value="AMINOTRANSFERASE FUNCTION, HYPOTHETICAL (EUROFUNG)"/>
    <property type="match status" value="1"/>
</dbReference>
<name>A0AAW9R635_9GAMM</name>
<dbReference type="InterPro" id="IPR015424">
    <property type="entry name" value="PyrdxlP-dep_Trfase"/>
</dbReference>
<dbReference type="Pfam" id="PF00155">
    <property type="entry name" value="Aminotran_1_2"/>
    <property type="match status" value="1"/>
</dbReference>
<dbReference type="GO" id="GO:0030170">
    <property type="term" value="F:pyridoxal phosphate binding"/>
    <property type="evidence" value="ECO:0007669"/>
    <property type="project" value="InterPro"/>
</dbReference>
<reference evidence="2 3" key="1">
    <citation type="submission" date="2024-02" db="EMBL/GenBank/DDBJ databases">
        <title>A novel Wenzhouxiangellaceae bacterium, isolated from coastal sediments.</title>
        <authorList>
            <person name="Du Z.-J."/>
            <person name="Ye Y.-Q."/>
            <person name="Zhang X.-Y."/>
        </authorList>
    </citation>
    <scope>NUCLEOTIDE SEQUENCE [LARGE SCALE GENOMIC DNA]</scope>
    <source>
        <strain evidence="2 3">CH-27</strain>
    </source>
</reference>
<dbReference type="Gene3D" id="3.40.640.10">
    <property type="entry name" value="Type I PLP-dependent aspartate aminotransferase-like (Major domain)"/>
    <property type="match status" value="1"/>
</dbReference>
<dbReference type="InterPro" id="IPR015422">
    <property type="entry name" value="PyrdxlP-dep_Trfase_small"/>
</dbReference>
<organism evidence="2 3">
    <name type="scientific">Elongatibacter sediminis</name>
    <dbReference type="NCBI Taxonomy" id="3119006"/>
    <lineage>
        <taxon>Bacteria</taxon>
        <taxon>Pseudomonadati</taxon>
        <taxon>Pseudomonadota</taxon>
        <taxon>Gammaproteobacteria</taxon>
        <taxon>Chromatiales</taxon>
        <taxon>Wenzhouxiangellaceae</taxon>
        <taxon>Elongatibacter</taxon>
    </lineage>
</organism>
<proteinExistence type="predicted"/>
<sequence length="373" mass="41154">MRAKIHMLFEQFLGAMQAQPEASVVHSLAASPRLGDFLQDLDPDLSLDWSGQSFQGLPELRERIVTRLGHAPVCSADDVLVTAGTAEANFLAISNLVGPGDEMIVDVPGWPQPLVLGEAIGADVRRLPRHESRGWAFDLDELAALITPRTRLIFLCNPNNPTGHLLNEQELGAVIDLASDVGAWVLTDEVYRGLEWEDRPTPSAANLYERGISTGSVSKALGLQGLRTGWLICRDAKLIFDSVVLREDTSEIMNIMGEAIARIAMSPERYRAAIDRARSDGRRNLEVLERFIASNEYLEWHRPQAGLITFCRLRGPLQADAFSKRLLAPPYRTFVMPGSAYGYPDHLRLGVGGGNPEALERGLEHMQTLLSEL</sequence>
<dbReference type="InterPro" id="IPR004839">
    <property type="entry name" value="Aminotransferase_I/II_large"/>
</dbReference>
<evidence type="ECO:0000259" key="1">
    <source>
        <dbReference type="Pfam" id="PF00155"/>
    </source>
</evidence>
<dbReference type="Proteomes" id="UP001359886">
    <property type="component" value="Unassembled WGS sequence"/>
</dbReference>
<accession>A0AAW9R635</accession>